<comment type="similarity">
    <text evidence="1 2">Belongs to the fructosamine kinase family.</text>
</comment>
<keyword evidence="4" id="KW-1185">Reference proteome</keyword>
<evidence type="ECO:0000313" key="3">
    <source>
        <dbReference type="EMBL" id="AFM13716.1"/>
    </source>
</evidence>
<proteinExistence type="inferred from homology"/>
<dbReference type="Gene3D" id="3.90.1200.10">
    <property type="match status" value="1"/>
</dbReference>
<organism evidence="3 4">
    <name type="scientific">Turneriella parva (strain ATCC BAA-1111 / DSM 21527 / NCTC 11395 / H)</name>
    <name type="common">Leptospira parva</name>
    <dbReference type="NCBI Taxonomy" id="869212"/>
    <lineage>
        <taxon>Bacteria</taxon>
        <taxon>Pseudomonadati</taxon>
        <taxon>Spirochaetota</taxon>
        <taxon>Spirochaetia</taxon>
        <taxon>Leptospirales</taxon>
        <taxon>Leptospiraceae</taxon>
        <taxon>Turneriella</taxon>
    </lineage>
</organism>
<sequence>MHAASRAAIEKITGPWLKVSELKGGSIASISRIDAVNGPYVLKQHKTPPDGFFASERACLETLKSAGVPTPEIITAGEDFLLMSYIAPGEVAEAAAGEALAHLHNTRSPQCGFQQDTYLATFLQPNAPASAWADFYLDHRLAPMLGRLDLESAELNLWRDFGKTVRPHLGKVNEFSLLHGDLWPGNLLYGETGPVFIDPACYFGDGLVDIAMSRLFGGLGEAFYASYFSLLPPREDSELLQQVYQVYPLLTHAVLFGSAYYAQAQSIRDDFLVSRGP</sequence>
<evidence type="ECO:0000256" key="2">
    <source>
        <dbReference type="PIRNR" id="PIRNR006221"/>
    </source>
</evidence>
<dbReference type="Pfam" id="PF03881">
    <property type="entry name" value="Fructosamin_kin"/>
    <property type="match status" value="1"/>
</dbReference>
<dbReference type="InterPro" id="IPR011009">
    <property type="entry name" value="Kinase-like_dom_sf"/>
</dbReference>
<dbReference type="GO" id="GO:0016301">
    <property type="term" value="F:kinase activity"/>
    <property type="evidence" value="ECO:0007669"/>
    <property type="project" value="UniProtKB-UniRule"/>
</dbReference>
<dbReference type="PANTHER" id="PTHR12149">
    <property type="entry name" value="FRUCTOSAMINE 3 KINASE-RELATED PROTEIN"/>
    <property type="match status" value="1"/>
</dbReference>
<dbReference type="Gene3D" id="3.30.200.20">
    <property type="entry name" value="Phosphorylase Kinase, domain 1"/>
    <property type="match status" value="1"/>
</dbReference>
<dbReference type="EMBL" id="CP002959">
    <property type="protein sequence ID" value="AFM13716.1"/>
    <property type="molecule type" value="Genomic_DNA"/>
</dbReference>
<dbReference type="AlphaFoldDB" id="I4B8V9"/>
<evidence type="ECO:0000256" key="1">
    <source>
        <dbReference type="ARBA" id="ARBA00009460"/>
    </source>
</evidence>
<dbReference type="KEGG" id="tpx:Turpa_3077"/>
<protein>
    <submittedName>
        <fullName evidence="3">Fructosamine/Ketosamine-3-kinase</fullName>
    </submittedName>
</protein>
<dbReference type="Proteomes" id="UP000006048">
    <property type="component" value="Chromosome"/>
</dbReference>
<evidence type="ECO:0000313" key="4">
    <source>
        <dbReference type="Proteomes" id="UP000006048"/>
    </source>
</evidence>
<dbReference type="SUPFAM" id="SSF56112">
    <property type="entry name" value="Protein kinase-like (PK-like)"/>
    <property type="match status" value="1"/>
</dbReference>
<keyword evidence="2" id="KW-0808">Transferase</keyword>
<name>I4B8V9_TURPD</name>
<keyword evidence="2" id="KW-0418">Kinase</keyword>
<dbReference type="OrthoDB" id="5291879at2"/>
<dbReference type="RefSeq" id="WP_014804217.1">
    <property type="nucleotide sequence ID" value="NC_018020.1"/>
</dbReference>
<dbReference type="PIRSF" id="PIRSF006221">
    <property type="entry name" value="Ketosamine-3-kinase"/>
    <property type="match status" value="1"/>
</dbReference>
<accession>I4B8V9</accession>
<gene>
    <name evidence="3" type="ordered locus">Turpa_3077</name>
</gene>
<reference evidence="3 4" key="1">
    <citation type="submission" date="2012-06" db="EMBL/GenBank/DDBJ databases">
        <title>The complete chromosome of genome of Turneriella parva DSM 21527.</title>
        <authorList>
            <consortium name="US DOE Joint Genome Institute (JGI-PGF)"/>
            <person name="Lucas S."/>
            <person name="Han J."/>
            <person name="Lapidus A."/>
            <person name="Bruce D."/>
            <person name="Goodwin L."/>
            <person name="Pitluck S."/>
            <person name="Peters L."/>
            <person name="Kyrpides N."/>
            <person name="Mavromatis K."/>
            <person name="Ivanova N."/>
            <person name="Mikhailova N."/>
            <person name="Chertkov O."/>
            <person name="Detter J.C."/>
            <person name="Tapia R."/>
            <person name="Han C."/>
            <person name="Land M."/>
            <person name="Hauser L."/>
            <person name="Markowitz V."/>
            <person name="Cheng J.-F."/>
            <person name="Hugenholtz P."/>
            <person name="Woyke T."/>
            <person name="Wu D."/>
            <person name="Gronow S."/>
            <person name="Wellnitz S."/>
            <person name="Brambilla E."/>
            <person name="Klenk H.-P."/>
            <person name="Eisen J.A."/>
        </authorList>
    </citation>
    <scope>NUCLEOTIDE SEQUENCE [LARGE SCALE GENOMIC DNA]</scope>
    <source>
        <strain evidence="4">ATCC BAA-1111 / DSM 21527 / NCTC 11395 / H</strain>
    </source>
</reference>
<dbReference type="STRING" id="869212.Turpa_3077"/>
<dbReference type="PANTHER" id="PTHR12149:SF8">
    <property type="entry name" value="PROTEIN-RIBULOSAMINE 3-KINASE"/>
    <property type="match status" value="1"/>
</dbReference>
<dbReference type="InterPro" id="IPR016477">
    <property type="entry name" value="Fructo-/Ketosamine-3-kinase"/>
</dbReference>
<dbReference type="HOGENOM" id="CLU_036517_0_1_12"/>